<comment type="caution">
    <text evidence="2">The sequence shown here is derived from an EMBL/GenBank/DDBJ whole genome shotgun (WGS) entry which is preliminary data.</text>
</comment>
<proteinExistence type="predicted"/>
<gene>
    <name evidence="2" type="ORF">WG900_17720</name>
</gene>
<accession>A0ABU8SE42</accession>
<dbReference type="Proteomes" id="UP001379235">
    <property type="component" value="Unassembled WGS sequence"/>
</dbReference>
<reference evidence="2 3" key="1">
    <citation type="submission" date="2024-03" db="EMBL/GenBank/DDBJ databases">
        <authorList>
            <person name="Jo J.-H."/>
        </authorList>
    </citation>
    <scope>NUCLEOTIDE SEQUENCE [LARGE SCALE GENOMIC DNA]</scope>
    <source>
        <strain evidence="2 3">AS3R-12</strain>
    </source>
</reference>
<dbReference type="InterPro" id="IPR029058">
    <property type="entry name" value="AB_hydrolase_fold"/>
</dbReference>
<dbReference type="Pfam" id="PF00561">
    <property type="entry name" value="Abhydrolase_1"/>
    <property type="match status" value="1"/>
</dbReference>
<dbReference type="InterPro" id="IPR000073">
    <property type="entry name" value="AB_hydrolase_1"/>
</dbReference>
<organism evidence="2 3">
    <name type="scientific">Novosphingobium aquae</name>
    <dbReference type="NCBI Taxonomy" id="3133435"/>
    <lineage>
        <taxon>Bacteria</taxon>
        <taxon>Pseudomonadati</taxon>
        <taxon>Pseudomonadota</taxon>
        <taxon>Alphaproteobacteria</taxon>
        <taxon>Sphingomonadales</taxon>
        <taxon>Sphingomonadaceae</taxon>
        <taxon>Novosphingobium</taxon>
    </lineage>
</organism>
<evidence type="ECO:0000313" key="3">
    <source>
        <dbReference type="Proteomes" id="UP001379235"/>
    </source>
</evidence>
<dbReference type="GO" id="GO:0016787">
    <property type="term" value="F:hydrolase activity"/>
    <property type="evidence" value="ECO:0007669"/>
    <property type="project" value="UniProtKB-KW"/>
</dbReference>
<evidence type="ECO:0000313" key="2">
    <source>
        <dbReference type="EMBL" id="MEJ6011754.1"/>
    </source>
</evidence>
<name>A0ABU8SE42_9SPHN</name>
<dbReference type="RefSeq" id="WP_339969284.1">
    <property type="nucleotide sequence ID" value="NZ_JBBHJY010000010.1"/>
</dbReference>
<keyword evidence="3" id="KW-1185">Reference proteome</keyword>
<dbReference type="SUPFAM" id="SSF53474">
    <property type="entry name" value="alpha/beta-Hydrolases"/>
    <property type="match status" value="1"/>
</dbReference>
<dbReference type="Gene3D" id="3.40.50.1820">
    <property type="entry name" value="alpha/beta hydrolase"/>
    <property type="match status" value="1"/>
</dbReference>
<keyword evidence="2" id="KW-0378">Hydrolase</keyword>
<evidence type="ECO:0000259" key="1">
    <source>
        <dbReference type="Pfam" id="PF00561"/>
    </source>
</evidence>
<feature type="domain" description="AB hydrolase-1" evidence="1">
    <location>
        <begin position="41"/>
        <end position="122"/>
    </location>
</feature>
<sequence>MARIEIDGVGIEYDLLGPEGAPAVALTPGGRYSKDVTGVPQLAQALAADGLRVLIWDRPNCGASDLHFGGPSESRMQARFLVRLIRSLGLGPTALVGGSAGARISLFAANEDPEAVSRMMLCWISGGLVSMMRLGSYYCCEPAEEASLKGMETVAAMPIWAEQVRRNPRNHEILAQFDPAEFIATMERWASGYIPSPDSPVGGLSHADFAAMTMPIEVLRGSPRDLYHPAWVCEQVEALLPNSRLIDPPWDIDIFAERMRDGKGLFSDWPLLARRVLQFVRS</sequence>
<dbReference type="EMBL" id="JBBHJY010000010">
    <property type="protein sequence ID" value="MEJ6011754.1"/>
    <property type="molecule type" value="Genomic_DNA"/>
</dbReference>
<protein>
    <submittedName>
        <fullName evidence="2">Alpha/beta hydrolase</fullName>
    </submittedName>
</protein>